<feature type="compositionally biased region" description="Basic residues" evidence="14">
    <location>
        <begin position="186"/>
        <end position="195"/>
    </location>
</feature>
<keyword evidence="9 12" id="KW-0156">Chromatin regulator</keyword>
<keyword evidence="3" id="KW-0158">Chromosome</keyword>
<dbReference type="GO" id="GO:0000775">
    <property type="term" value="C:chromosome, centromeric region"/>
    <property type="evidence" value="ECO:0007669"/>
    <property type="project" value="UniProtKB-SubCell"/>
</dbReference>
<dbReference type="SUPFAM" id="SSF54160">
    <property type="entry name" value="Chromo domain-like"/>
    <property type="match status" value="1"/>
</dbReference>
<evidence type="ECO:0000256" key="11">
    <source>
        <dbReference type="ARBA" id="ARBA00023328"/>
    </source>
</evidence>
<dbReference type="Proteomes" id="UP000085678">
    <property type="component" value="Unplaced"/>
</dbReference>
<evidence type="ECO:0000256" key="4">
    <source>
        <dbReference type="ARBA" id="ARBA00022603"/>
    </source>
</evidence>
<evidence type="ECO:0000256" key="7">
    <source>
        <dbReference type="ARBA" id="ARBA00022723"/>
    </source>
</evidence>
<dbReference type="FunCoup" id="A0A1S3I793">
    <property type="interactions" value="1801"/>
</dbReference>
<dbReference type="OMA" id="EVDDEPC"/>
<dbReference type="PIRSF" id="PIRSF009343">
    <property type="entry name" value="SUV39_SET"/>
    <property type="match status" value="1"/>
</dbReference>
<evidence type="ECO:0000256" key="2">
    <source>
        <dbReference type="ARBA" id="ARBA00004584"/>
    </source>
</evidence>
<evidence type="ECO:0000256" key="12">
    <source>
        <dbReference type="PIRNR" id="PIRNR009343"/>
    </source>
</evidence>
<dbReference type="GO" id="GO:0032259">
    <property type="term" value="P:methylation"/>
    <property type="evidence" value="ECO:0007669"/>
    <property type="project" value="UniProtKB-KW"/>
</dbReference>
<evidence type="ECO:0000256" key="13">
    <source>
        <dbReference type="PIRSR" id="PIRSR009343-2"/>
    </source>
</evidence>
<evidence type="ECO:0000256" key="8">
    <source>
        <dbReference type="ARBA" id="ARBA00022833"/>
    </source>
</evidence>
<dbReference type="SMART" id="SM00317">
    <property type="entry name" value="SET"/>
    <property type="match status" value="1"/>
</dbReference>
<evidence type="ECO:0000259" key="18">
    <source>
        <dbReference type="PROSITE" id="PS50868"/>
    </source>
</evidence>
<gene>
    <name evidence="20" type="primary">LOC106161653</name>
</gene>
<sequence length="534" mass="60766">MEVECRKVQVACLCNIPDLQRACQKVNLKFSQETNEYLLYLMLKKLGPWMAQKLIHKLVEHGEIEWNSDDDFEVETILDHAEEDGVTYYFIKWRGWPLSYNTWEPEENLNCPEILEAYKENLNKPSKRKREADSDDDQSYSKRRKLQDLFSKISKNRTISPLKLLRISQSPTKGKGLSRVQSAMTKHSKPHKPRRGGQTYSKNSKWYKQRKADIQKALKDWERELNAKNTDPAPILVENDVDLEGPPDNFIFIDDYKAGEGVIIPQDPIVGCECTDCADEKKKCCPANSGASHPYHPSSGRLRVPPGTPIYECNKRCACPPECPNRVVQHGRKFKVSIFRTHNGRGWGVKTKQKIKKGSFVMEYVGEVITNEEAEKRGRVYDAEGRTYLFDLDYNDGDCPYTVDAGFYGNVSHFVNHSCDPNLAVYGVWINTLDPRLPRICLFAKRDIAKGEELTFDYMMTGDTSQQAQPSCALPTADDILETTVTEEGSEIITMCASPGSLYPSEGAEDPVPATETFRMVCQCGAKNCRKYLF</sequence>
<feature type="binding site" evidence="13">
    <location>
        <position position="419"/>
    </location>
    <ligand>
        <name>Zn(2+)</name>
        <dbReference type="ChEBI" id="CHEBI:29105"/>
        <label>4</label>
    </ligand>
</feature>
<dbReference type="RefSeq" id="XP_013394122.1">
    <property type="nucleotide sequence ID" value="XM_013538668.1"/>
</dbReference>
<dbReference type="InterPro" id="IPR046341">
    <property type="entry name" value="SET_dom_sf"/>
</dbReference>
<evidence type="ECO:0000256" key="10">
    <source>
        <dbReference type="ARBA" id="ARBA00023242"/>
    </source>
</evidence>
<keyword evidence="4 12" id="KW-0489">Methyltransferase</keyword>
<dbReference type="PANTHER" id="PTHR46223">
    <property type="entry name" value="HISTONE-LYSINE N-METHYLTRANSFERASE SUV39H"/>
    <property type="match status" value="1"/>
</dbReference>
<dbReference type="InterPro" id="IPR003616">
    <property type="entry name" value="Post-SET_dom"/>
</dbReference>
<feature type="binding site" evidence="13">
    <location>
        <position position="317"/>
    </location>
    <ligand>
        <name>Zn(2+)</name>
        <dbReference type="ChEBI" id="CHEBI:29105"/>
        <label>2</label>
    </ligand>
</feature>
<evidence type="ECO:0000259" key="16">
    <source>
        <dbReference type="PROSITE" id="PS50280"/>
    </source>
</evidence>
<keyword evidence="8 12" id="KW-0862">Zinc</keyword>
<evidence type="ECO:0000256" key="1">
    <source>
        <dbReference type="ARBA" id="ARBA00004123"/>
    </source>
</evidence>
<dbReference type="Gene3D" id="2.170.270.10">
    <property type="entry name" value="SET domain"/>
    <property type="match status" value="1"/>
</dbReference>
<dbReference type="InterPro" id="IPR050973">
    <property type="entry name" value="H3K9_Histone-Lys_N-MTase"/>
</dbReference>
<evidence type="ECO:0000256" key="9">
    <source>
        <dbReference type="ARBA" id="ARBA00022853"/>
    </source>
</evidence>
<feature type="binding site" evidence="13">
    <location>
        <position position="319"/>
    </location>
    <ligand>
        <name>Zn(2+)</name>
        <dbReference type="ChEBI" id="CHEBI:29105"/>
        <label>3</label>
    </ligand>
</feature>
<evidence type="ECO:0000259" key="17">
    <source>
        <dbReference type="PROSITE" id="PS50867"/>
    </source>
</evidence>
<feature type="region of interest" description="Disordered" evidence="14">
    <location>
        <begin position="122"/>
        <end position="142"/>
    </location>
</feature>
<dbReference type="InParanoid" id="A0A1S3I793"/>
<dbReference type="PROSITE" id="PS00598">
    <property type="entry name" value="CHROMO_1"/>
    <property type="match status" value="1"/>
</dbReference>
<keyword evidence="10 12" id="KW-0539">Nucleus</keyword>
<dbReference type="KEGG" id="lak:106161653"/>
<keyword evidence="7 12" id="KW-0479">Metal-binding</keyword>
<dbReference type="GO" id="GO:0005634">
    <property type="term" value="C:nucleus"/>
    <property type="evidence" value="ECO:0007669"/>
    <property type="project" value="UniProtKB-SubCell"/>
</dbReference>
<dbReference type="CDD" id="cd00024">
    <property type="entry name" value="CD_CSD"/>
    <property type="match status" value="1"/>
</dbReference>
<organism evidence="19 20">
    <name type="scientific">Lingula anatina</name>
    <name type="common">Brachiopod</name>
    <name type="synonym">Lingula unguis</name>
    <dbReference type="NCBI Taxonomy" id="7574"/>
    <lineage>
        <taxon>Eukaryota</taxon>
        <taxon>Metazoa</taxon>
        <taxon>Spiralia</taxon>
        <taxon>Lophotrochozoa</taxon>
        <taxon>Brachiopoda</taxon>
        <taxon>Linguliformea</taxon>
        <taxon>Lingulata</taxon>
        <taxon>Lingulida</taxon>
        <taxon>Linguloidea</taxon>
        <taxon>Lingulidae</taxon>
        <taxon>Lingula</taxon>
    </lineage>
</organism>
<feature type="binding site" evidence="13">
    <location>
        <position position="313"/>
    </location>
    <ligand>
        <name>Zn(2+)</name>
        <dbReference type="ChEBI" id="CHEBI:29105"/>
        <label>3</label>
    </ligand>
</feature>
<dbReference type="InterPro" id="IPR007728">
    <property type="entry name" value="Pre-SET_dom"/>
</dbReference>
<dbReference type="SMART" id="SM00468">
    <property type="entry name" value="PreSET"/>
    <property type="match status" value="1"/>
</dbReference>
<feature type="binding site" evidence="13">
    <location>
        <position position="313"/>
    </location>
    <ligand>
        <name>Zn(2+)</name>
        <dbReference type="ChEBI" id="CHEBI:29105"/>
        <label>2</label>
    </ligand>
</feature>
<dbReference type="InterPro" id="IPR023780">
    <property type="entry name" value="Chromo_domain"/>
</dbReference>
<feature type="binding site" evidence="13">
    <location>
        <position position="272"/>
    </location>
    <ligand>
        <name>Zn(2+)</name>
        <dbReference type="ChEBI" id="CHEBI:29105"/>
        <label>2</label>
    </ligand>
</feature>
<dbReference type="InterPro" id="IPR011381">
    <property type="entry name" value="H3-K9_MeTrfase_SUV39H1/2-like"/>
</dbReference>
<feature type="binding site" evidence="13">
    <location>
        <position position="274"/>
    </location>
    <ligand>
        <name>Zn(2+)</name>
        <dbReference type="ChEBI" id="CHEBI:29105"/>
        <label>1</label>
    </ligand>
</feature>
<keyword evidence="11" id="KW-0137">Centromere</keyword>
<dbReference type="PROSITE" id="PS50013">
    <property type="entry name" value="CHROMO_2"/>
    <property type="match status" value="1"/>
</dbReference>
<dbReference type="SUPFAM" id="SSF82199">
    <property type="entry name" value="SET domain"/>
    <property type="match status" value="1"/>
</dbReference>
<keyword evidence="5 12" id="KW-0808">Transferase</keyword>
<evidence type="ECO:0000313" key="20">
    <source>
        <dbReference type="RefSeq" id="XP_013394122.1"/>
    </source>
</evidence>
<reference evidence="20" key="1">
    <citation type="submission" date="2025-08" db="UniProtKB">
        <authorList>
            <consortium name="RefSeq"/>
        </authorList>
    </citation>
    <scope>IDENTIFICATION</scope>
    <source>
        <tissue evidence="20">Gonads</tissue>
    </source>
</reference>
<dbReference type="InterPro" id="IPR016197">
    <property type="entry name" value="Chromo-like_dom_sf"/>
</dbReference>
<feature type="domain" description="Pre-SET" evidence="17">
    <location>
        <begin position="270"/>
        <end position="331"/>
    </location>
</feature>
<dbReference type="PROSITE" id="PS50280">
    <property type="entry name" value="SET"/>
    <property type="match status" value="1"/>
</dbReference>
<evidence type="ECO:0000259" key="15">
    <source>
        <dbReference type="PROSITE" id="PS50013"/>
    </source>
</evidence>
<protein>
    <recommendedName>
        <fullName evidence="12">Histone-lysine N-methyltransferase</fullName>
        <ecNumber evidence="12">2.1.1.355</ecNumber>
    </recommendedName>
</protein>
<feature type="domain" description="SET" evidence="16">
    <location>
        <begin position="334"/>
        <end position="459"/>
    </location>
</feature>
<comment type="subcellular location">
    <subcellularLocation>
        <location evidence="2">Chromosome</location>
        <location evidence="2">Centromere</location>
    </subcellularLocation>
    <subcellularLocation>
        <location evidence="1 12">Nucleus</location>
    </subcellularLocation>
</comment>
<comment type="catalytic activity">
    <reaction evidence="12">
        <text>L-lysyl(9)-[histone H3] + 3 S-adenosyl-L-methionine = N(6),N(6),N(6)-trimethyl-L-lysyl(9)-[histone H3] + 3 S-adenosyl-L-homocysteine + 3 H(+)</text>
        <dbReference type="Rhea" id="RHEA:60276"/>
        <dbReference type="Rhea" id="RHEA-COMP:15538"/>
        <dbReference type="Rhea" id="RHEA-COMP:15546"/>
        <dbReference type="ChEBI" id="CHEBI:15378"/>
        <dbReference type="ChEBI" id="CHEBI:29969"/>
        <dbReference type="ChEBI" id="CHEBI:57856"/>
        <dbReference type="ChEBI" id="CHEBI:59789"/>
        <dbReference type="ChEBI" id="CHEBI:61961"/>
        <dbReference type="EC" id="2.1.1.355"/>
    </reaction>
</comment>
<feature type="region of interest" description="Disordered" evidence="14">
    <location>
        <begin position="171"/>
        <end position="201"/>
    </location>
</feature>
<evidence type="ECO:0000313" key="19">
    <source>
        <dbReference type="Proteomes" id="UP000085678"/>
    </source>
</evidence>
<feature type="domain" description="Chromo" evidence="15">
    <location>
        <begin position="72"/>
        <end position="130"/>
    </location>
</feature>
<dbReference type="OrthoDB" id="308383at2759"/>
<dbReference type="STRING" id="7574.A0A1S3I793"/>
<accession>A0A1S3I793</accession>
<keyword evidence="19" id="KW-1185">Reference proteome</keyword>
<dbReference type="GO" id="GO:0008270">
    <property type="term" value="F:zinc ion binding"/>
    <property type="evidence" value="ECO:0007669"/>
    <property type="project" value="UniProtKB-UniRule"/>
</dbReference>
<dbReference type="PROSITE" id="PS50868">
    <property type="entry name" value="POST_SET"/>
    <property type="match status" value="1"/>
</dbReference>
<feature type="binding site" evidence="13">
    <location>
        <position position="277"/>
    </location>
    <ligand>
        <name>Zn(2+)</name>
        <dbReference type="ChEBI" id="CHEBI:29105"/>
        <label>3</label>
    </ligand>
</feature>
<dbReference type="AlphaFoldDB" id="A0A1S3I793"/>
<dbReference type="SMART" id="SM00298">
    <property type="entry name" value="CHROMO"/>
    <property type="match status" value="1"/>
</dbReference>
<feature type="binding site" evidence="13">
    <location>
        <position position="323"/>
    </location>
    <ligand>
        <name>Zn(2+)</name>
        <dbReference type="ChEBI" id="CHEBI:29105"/>
        <label>3</label>
    </ligand>
</feature>
<evidence type="ECO:0000256" key="3">
    <source>
        <dbReference type="ARBA" id="ARBA00022454"/>
    </source>
</evidence>
<feature type="domain" description="Post-SET" evidence="18">
    <location>
        <begin position="518"/>
        <end position="534"/>
    </location>
</feature>
<dbReference type="PROSITE" id="PS50867">
    <property type="entry name" value="PRE_SET"/>
    <property type="match status" value="1"/>
</dbReference>
<dbReference type="InterPro" id="IPR000953">
    <property type="entry name" value="Chromo/chromo_shadow_dom"/>
</dbReference>
<evidence type="ECO:0000256" key="5">
    <source>
        <dbReference type="ARBA" id="ARBA00022679"/>
    </source>
</evidence>
<dbReference type="PANTHER" id="PTHR46223:SF4">
    <property type="entry name" value="HISTONE-LYSINE N-METHYLTRANSFERASE-RELATED"/>
    <property type="match status" value="1"/>
</dbReference>
<name>A0A1S3I793_LINAN</name>
<dbReference type="Pfam" id="PF05033">
    <property type="entry name" value="Pre-SET"/>
    <property type="match status" value="1"/>
</dbReference>
<dbReference type="EC" id="2.1.1.355" evidence="12"/>
<dbReference type="CDD" id="cd10542">
    <property type="entry name" value="SET_SUV39H"/>
    <property type="match status" value="1"/>
</dbReference>
<evidence type="ECO:0000256" key="6">
    <source>
        <dbReference type="ARBA" id="ARBA00022691"/>
    </source>
</evidence>
<dbReference type="GeneID" id="106161653"/>
<proteinExistence type="inferred from homology"/>
<evidence type="ECO:0000256" key="14">
    <source>
        <dbReference type="SAM" id="MobiDB-lite"/>
    </source>
</evidence>
<dbReference type="Gene3D" id="2.40.50.40">
    <property type="match status" value="1"/>
</dbReference>
<dbReference type="InterPro" id="IPR001214">
    <property type="entry name" value="SET_dom"/>
</dbReference>
<dbReference type="Pfam" id="PF00856">
    <property type="entry name" value="SET"/>
    <property type="match status" value="1"/>
</dbReference>
<comment type="similarity">
    <text evidence="12">Belongs to the class V-like SAM-binding methyltransferase superfamily. Histone-lysine methyltransferase family. Suvar3-9 subfamily.</text>
</comment>
<dbReference type="InterPro" id="IPR023779">
    <property type="entry name" value="Chromodomain_CS"/>
</dbReference>
<keyword evidence="6 12" id="KW-0949">S-adenosyl-L-methionine</keyword>
<feature type="binding site" evidence="13">
    <location>
        <position position="272"/>
    </location>
    <ligand>
        <name>Zn(2+)</name>
        <dbReference type="ChEBI" id="CHEBI:29105"/>
        <label>1</label>
    </ligand>
</feature>
<feature type="binding site" evidence="13">
    <location>
        <position position="285"/>
    </location>
    <ligand>
        <name>Zn(2+)</name>
        <dbReference type="ChEBI" id="CHEBI:29105"/>
        <label>2</label>
    </ligand>
</feature>
<feature type="binding site" evidence="13">
    <location>
        <position position="277"/>
    </location>
    <ligand>
        <name>Zn(2+)</name>
        <dbReference type="ChEBI" id="CHEBI:29105"/>
        <label>1</label>
    </ligand>
</feature>
<dbReference type="Pfam" id="PF00385">
    <property type="entry name" value="Chromo"/>
    <property type="match status" value="1"/>
</dbReference>
<feature type="binding site" evidence="13">
    <location>
        <position position="284"/>
    </location>
    <ligand>
        <name>Zn(2+)</name>
        <dbReference type="ChEBI" id="CHEBI:29105"/>
        <label>1</label>
    </ligand>
</feature>
<dbReference type="GO" id="GO:0140949">
    <property type="term" value="F:histone H3K9 trimethyltransferase activity"/>
    <property type="evidence" value="ECO:0007669"/>
    <property type="project" value="UniProtKB-EC"/>
</dbReference>